<keyword evidence="2" id="KW-0150">Chloroplast</keyword>
<keyword evidence="3" id="KW-0602">Photosynthesis</keyword>
<keyword evidence="4" id="KW-0934">Plastid</keyword>
<evidence type="ECO:0008006" key="8">
    <source>
        <dbReference type="Google" id="ProtNLM"/>
    </source>
</evidence>
<keyword evidence="5" id="KW-0157">Chromophore</keyword>
<dbReference type="GO" id="GO:0016020">
    <property type="term" value="C:membrane"/>
    <property type="evidence" value="ECO:0007669"/>
    <property type="project" value="InterPro"/>
</dbReference>
<dbReference type="GO" id="GO:0016168">
    <property type="term" value="F:chlorophyll binding"/>
    <property type="evidence" value="ECO:0007669"/>
    <property type="project" value="UniProtKB-KW"/>
</dbReference>
<comment type="subcellular location">
    <subcellularLocation>
        <location evidence="1">Plastid</location>
        <location evidence="1">Chloroplast</location>
    </subcellularLocation>
</comment>
<proteinExistence type="predicted"/>
<accession>A0AAV8UPJ0</accession>
<sequence>MAFVSTTAFRLTKATKATTSSGRSVTMMAEKSPSLPFLDRPKACDGTMGAADVGFDPLLLTEKLDPKWLQESEIKHGRICMLATLGFIVQEFVHLPGDVFSNRLATDAFNQVPKEGLMQIFLFCGICEFITHQGKVTYAEQVEDKGRTPGAFGFDPLGLGKDPAAFKKYQANEIVNGRLAMIAIGGFIHQNWVFKTPVIEQLTNLKPMGPF</sequence>
<dbReference type="EMBL" id="JAMWBK010000006">
    <property type="protein sequence ID" value="KAJ8904379.1"/>
    <property type="molecule type" value="Genomic_DNA"/>
</dbReference>
<dbReference type="AlphaFoldDB" id="A0AAV8UPJ0"/>
<reference evidence="6 7" key="1">
    <citation type="journal article" date="2023" name="Nat. Commun.">
        <title>Origin of minicircular mitochondrial genomes in red algae.</title>
        <authorList>
            <person name="Lee Y."/>
            <person name="Cho C.H."/>
            <person name="Lee Y.M."/>
            <person name="Park S.I."/>
            <person name="Yang J.H."/>
            <person name="West J.A."/>
            <person name="Bhattacharya D."/>
            <person name="Yoon H.S."/>
        </authorList>
    </citation>
    <scope>NUCLEOTIDE SEQUENCE [LARGE SCALE GENOMIC DNA]</scope>
    <source>
        <strain evidence="6 7">CCMP1338</strain>
        <tissue evidence="6">Whole cell</tissue>
    </source>
</reference>
<dbReference type="Pfam" id="PF00504">
    <property type="entry name" value="Chloroa_b-bind"/>
    <property type="match status" value="1"/>
</dbReference>
<feature type="binding site" description="axial binding residue" evidence="5">
    <location>
        <position position="78"/>
    </location>
    <ligand>
        <name>chlorophyll b</name>
        <dbReference type="ChEBI" id="CHEBI:61721"/>
        <label>1</label>
    </ligand>
    <ligandPart>
        <name>Mg</name>
        <dbReference type="ChEBI" id="CHEBI:25107"/>
    </ligandPart>
</feature>
<dbReference type="GO" id="GO:0009765">
    <property type="term" value="P:photosynthesis, light harvesting"/>
    <property type="evidence" value="ECO:0007669"/>
    <property type="project" value="InterPro"/>
</dbReference>
<gene>
    <name evidence="6" type="ORF">NDN08_000898</name>
</gene>
<dbReference type="Gene3D" id="1.10.3460.10">
    <property type="entry name" value="Chlorophyll a/b binding protein domain"/>
    <property type="match status" value="1"/>
</dbReference>
<dbReference type="PANTHER" id="PTHR21649">
    <property type="entry name" value="CHLOROPHYLL A/B BINDING PROTEIN"/>
    <property type="match status" value="1"/>
</dbReference>
<protein>
    <recommendedName>
        <fullName evidence="8">Light-harvesting complex protein</fullName>
    </recommendedName>
</protein>
<feature type="binding site" description="axial binding residue" evidence="5">
    <location>
        <position position="176"/>
    </location>
    <ligand>
        <name>chlorophyll b</name>
        <dbReference type="ChEBI" id="CHEBI:61721"/>
        <label>3</label>
    </ligand>
    <ligandPart>
        <name>Mg</name>
        <dbReference type="ChEBI" id="CHEBI:25107"/>
    </ligandPart>
</feature>
<name>A0AAV8UPJ0_9RHOD</name>
<feature type="binding site" evidence="5">
    <location>
        <position position="178"/>
    </location>
    <ligand>
        <name>chlorophyll a</name>
        <dbReference type="ChEBI" id="CHEBI:58416"/>
        <label>1</label>
    </ligand>
</feature>
<dbReference type="InterPro" id="IPR001344">
    <property type="entry name" value="Chloro_AB-bd_pln"/>
</dbReference>
<keyword evidence="5" id="KW-0148">Chlorophyll</keyword>
<comment type="caution">
    <text evidence="6">The sequence shown here is derived from an EMBL/GenBank/DDBJ whole genome shotgun (WGS) entry which is preliminary data.</text>
</comment>
<feature type="binding site" evidence="5">
    <location>
        <position position="190"/>
    </location>
    <ligand>
        <name>chlorophyll a</name>
        <dbReference type="ChEBI" id="CHEBI:58416"/>
        <label>1</label>
    </ligand>
</feature>
<keyword evidence="7" id="KW-1185">Reference proteome</keyword>
<evidence type="ECO:0000256" key="5">
    <source>
        <dbReference type="PIRSR" id="PIRSR601344-1"/>
    </source>
</evidence>
<evidence type="ECO:0000256" key="3">
    <source>
        <dbReference type="ARBA" id="ARBA00022531"/>
    </source>
</evidence>
<feature type="binding site" evidence="5">
    <location>
        <position position="76"/>
    </location>
    <ligand>
        <name>chlorophyll a</name>
        <dbReference type="ChEBI" id="CHEBI:58416"/>
        <label>1</label>
    </ligand>
</feature>
<evidence type="ECO:0000313" key="6">
    <source>
        <dbReference type="EMBL" id="KAJ8904379.1"/>
    </source>
</evidence>
<dbReference type="GO" id="GO:0009507">
    <property type="term" value="C:chloroplast"/>
    <property type="evidence" value="ECO:0007669"/>
    <property type="project" value="UniProtKB-SubCell"/>
</dbReference>
<evidence type="ECO:0000256" key="2">
    <source>
        <dbReference type="ARBA" id="ARBA00022528"/>
    </source>
</evidence>
<evidence type="ECO:0000313" key="7">
    <source>
        <dbReference type="Proteomes" id="UP001157974"/>
    </source>
</evidence>
<dbReference type="SUPFAM" id="SSF103511">
    <property type="entry name" value="Chlorophyll a-b binding protein"/>
    <property type="match status" value="1"/>
</dbReference>
<evidence type="ECO:0000256" key="1">
    <source>
        <dbReference type="ARBA" id="ARBA00004229"/>
    </source>
</evidence>
<organism evidence="6 7">
    <name type="scientific">Rhodosorus marinus</name>
    <dbReference type="NCBI Taxonomy" id="101924"/>
    <lineage>
        <taxon>Eukaryota</taxon>
        <taxon>Rhodophyta</taxon>
        <taxon>Stylonematophyceae</taxon>
        <taxon>Stylonematales</taxon>
        <taxon>Stylonemataceae</taxon>
        <taxon>Rhodosorus</taxon>
    </lineage>
</organism>
<feature type="binding site" evidence="5">
    <location>
        <position position="173"/>
    </location>
    <ligand>
        <name>chlorophyll a</name>
        <dbReference type="ChEBI" id="CHEBI:58416"/>
        <label>1</label>
    </ligand>
</feature>
<dbReference type="InterPro" id="IPR022796">
    <property type="entry name" value="Chloroa_b-bind"/>
</dbReference>
<feature type="binding site" evidence="5">
    <location>
        <position position="73"/>
    </location>
    <ligand>
        <name>chlorophyll a</name>
        <dbReference type="ChEBI" id="CHEBI:58416"/>
        <label>1</label>
    </ligand>
</feature>
<evidence type="ECO:0000256" key="4">
    <source>
        <dbReference type="ARBA" id="ARBA00022640"/>
    </source>
</evidence>
<dbReference type="Proteomes" id="UP001157974">
    <property type="component" value="Unassembled WGS sequence"/>
</dbReference>